<reference evidence="14 15" key="1">
    <citation type="submission" date="2024-06" db="EMBL/GenBank/DDBJ databases">
        <title>Sorghum-associated microbial communities from plants grown in Nebraska, USA.</title>
        <authorList>
            <person name="Schachtman D."/>
        </authorList>
    </citation>
    <scope>NUCLEOTIDE SEQUENCE [LARGE SCALE GENOMIC DNA]</scope>
    <source>
        <strain evidence="14 15">2814</strain>
    </source>
</reference>
<evidence type="ECO:0000256" key="11">
    <source>
        <dbReference type="ARBA" id="ARBA00048179"/>
    </source>
</evidence>
<dbReference type="EMBL" id="JBEPTF010000002">
    <property type="protein sequence ID" value="MET4683734.1"/>
    <property type="molecule type" value="Genomic_DNA"/>
</dbReference>
<comment type="function">
    <text evidence="1">Responsible for the formation of the pyrimidine heterocycle in the thiamine biosynthesis pathway. Catalyzes the formation of hydroxymethylpyrimidine phosphate (HMP-P) from histidine and pyridoxal phosphate (PLP). The protein uses PLP and the active site histidine to form HMP-P, generating an inactive enzyme. The enzyme can only undergo a single turnover, which suggests it is a suicide enzyme.</text>
</comment>
<keyword evidence="8" id="KW-0784">Thiamine biosynthesis</keyword>
<evidence type="ECO:0000256" key="7">
    <source>
        <dbReference type="ARBA" id="ARBA00022898"/>
    </source>
</evidence>
<dbReference type="Gene3D" id="3.40.190.10">
    <property type="entry name" value="Periplasmic binding protein-like II"/>
    <property type="match status" value="2"/>
</dbReference>
<protein>
    <recommendedName>
        <fullName evidence="10">Thiamine pyrimidine synthase</fullName>
    </recommendedName>
</protein>
<dbReference type="PANTHER" id="PTHR31528:SF1">
    <property type="entry name" value="4-AMINO-5-HYDROXYMETHYL-2-METHYLPYRIMIDINE PHOSPHATE SYNTHASE THI11-RELATED"/>
    <property type="match status" value="1"/>
</dbReference>
<feature type="signal peptide" evidence="12">
    <location>
        <begin position="1"/>
        <end position="17"/>
    </location>
</feature>
<keyword evidence="5" id="KW-0808">Transferase</keyword>
<evidence type="ECO:0000256" key="5">
    <source>
        <dbReference type="ARBA" id="ARBA00022679"/>
    </source>
</evidence>
<evidence type="ECO:0000256" key="1">
    <source>
        <dbReference type="ARBA" id="ARBA00003469"/>
    </source>
</evidence>
<evidence type="ECO:0000256" key="3">
    <source>
        <dbReference type="ARBA" id="ARBA00009406"/>
    </source>
</evidence>
<keyword evidence="9" id="KW-0408">Iron</keyword>
<evidence type="ECO:0000256" key="6">
    <source>
        <dbReference type="ARBA" id="ARBA00022723"/>
    </source>
</evidence>
<proteinExistence type="inferred from homology"/>
<dbReference type="InterPro" id="IPR015168">
    <property type="entry name" value="SsuA/THI5"/>
</dbReference>
<dbReference type="PROSITE" id="PS51257">
    <property type="entry name" value="PROKAR_LIPOPROTEIN"/>
    <property type="match status" value="1"/>
</dbReference>
<name>A0ABV2RAY2_9CAUL</name>
<comment type="similarity">
    <text evidence="3">Belongs to the NMT1/THI5 family.</text>
</comment>
<keyword evidence="15" id="KW-1185">Reference proteome</keyword>
<evidence type="ECO:0000313" key="15">
    <source>
        <dbReference type="Proteomes" id="UP001549313"/>
    </source>
</evidence>
<evidence type="ECO:0000259" key="13">
    <source>
        <dbReference type="Pfam" id="PF09084"/>
    </source>
</evidence>
<accession>A0ABV2RAY2</accession>
<keyword evidence="6" id="KW-0479">Metal-binding</keyword>
<comment type="subunit">
    <text evidence="4">Homodimer.</text>
</comment>
<feature type="domain" description="SsuA/THI5-like" evidence="13">
    <location>
        <begin position="55"/>
        <end position="270"/>
    </location>
</feature>
<dbReference type="RefSeq" id="WP_354088689.1">
    <property type="nucleotide sequence ID" value="NZ_JBEPTF010000002.1"/>
</dbReference>
<feature type="chain" id="PRO_5046554111" description="Thiamine pyrimidine synthase" evidence="12">
    <location>
        <begin position="18"/>
        <end position="358"/>
    </location>
</feature>
<dbReference type="PANTHER" id="PTHR31528">
    <property type="entry name" value="4-AMINO-5-HYDROXYMETHYL-2-METHYLPYRIMIDINE PHOSPHATE SYNTHASE THI11-RELATED"/>
    <property type="match status" value="1"/>
</dbReference>
<comment type="catalytic activity">
    <reaction evidence="11">
        <text>N(6)-(pyridoxal phosphate)-L-lysyl-[4-amino-5-hydroxymethyl-2-methylpyrimidine phosphate synthase] + L-histidyl-[4-amino-5-hydroxymethyl-2-methylpyrimidine phosphate synthase] + 2 Fe(3+) + 4 H2O = L-lysyl-[4-amino-5-hydroxymethyl-2-methylpyrimidine phosphate synthase] + (2S)-2-amino-5-hydroxy-4-oxopentanoyl-[4-amino-5-hydroxymethyl-2-methylpyrimidine phosphate synthase] + 4-amino-2-methyl-5-(phosphooxymethyl)pyrimidine + 3-oxopropanoate + 2 Fe(2+) + 2 H(+)</text>
        <dbReference type="Rhea" id="RHEA:65756"/>
        <dbReference type="Rhea" id="RHEA-COMP:16892"/>
        <dbReference type="Rhea" id="RHEA-COMP:16893"/>
        <dbReference type="Rhea" id="RHEA-COMP:16894"/>
        <dbReference type="Rhea" id="RHEA-COMP:16895"/>
        <dbReference type="ChEBI" id="CHEBI:15377"/>
        <dbReference type="ChEBI" id="CHEBI:15378"/>
        <dbReference type="ChEBI" id="CHEBI:29033"/>
        <dbReference type="ChEBI" id="CHEBI:29034"/>
        <dbReference type="ChEBI" id="CHEBI:29969"/>
        <dbReference type="ChEBI" id="CHEBI:29979"/>
        <dbReference type="ChEBI" id="CHEBI:33190"/>
        <dbReference type="ChEBI" id="CHEBI:58354"/>
        <dbReference type="ChEBI" id="CHEBI:143915"/>
        <dbReference type="ChEBI" id="CHEBI:157692"/>
    </reaction>
    <physiologicalReaction direction="left-to-right" evidence="11">
        <dbReference type="Rhea" id="RHEA:65757"/>
    </physiologicalReaction>
</comment>
<gene>
    <name evidence="14" type="ORF">ABIE19_001664</name>
</gene>
<sequence length="358" mass="38353">MKSVLTAAVLASLMLLAGCGRSDEAPQSAEAPAAAAPQKVRFLMNSGYSGANVWFLVAQQRGYFRDEGLEVEFTPGRGAFTAAGRMIDEGFDAGYGDIQATYEQAAKRPGQAPIGVYMVMDASPSVIILPAASPIRTARQLSGKTVTGHGTDVALNTFEQFASKTGLDPASVTITPNDGNWKTLIGLLDEGRSDALFGYLSTSSAAIRTAGGKVEDRLRFLKFRDAVPELYGSALMVSPQLLRERPEVARGLVRAINRAVTDTLCKPEAAIDILTAHDPEQKADVELDRLMDTIDDMGGRGQIARNGVGDIDPARMQSGLQLTVTTRHLPRRPEVAEVFNRDLLPARAQRLPCANPPA</sequence>
<evidence type="ECO:0000256" key="12">
    <source>
        <dbReference type="SAM" id="SignalP"/>
    </source>
</evidence>
<keyword evidence="7" id="KW-0663">Pyridoxal phosphate</keyword>
<evidence type="ECO:0000256" key="8">
    <source>
        <dbReference type="ARBA" id="ARBA00022977"/>
    </source>
</evidence>
<dbReference type="SUPFAM" id="SSF53850">
    <property type="entry name" value="Periplasmic binding protein-like II"/>
    <property type="match status" value="1"/>
</dbReference>
<evidence type="ECO:0000256" key="4">
    <source>
        <dbReference type="ARBA" id="ARBA00011738"/>
    </source>
</evidence>
<dbReference type="Proteomes" id="UP001549313">
    <property type="component" value="Unassembled WGS sequence"/>
</dbReference>
<comment type="pathway">
    <text evidence="2">Cofactor biosynthesis; thiamine diphosphate biosynthesis.</text>
</comment>
<dbReference type="InterPro" id="IPR027939">
    <property type="entry name" value="NMT1/THI5"/>
</dbReference>
<evidence type="ECO:0000256" key="2">
    <source>
        <dbReference type="ARBA" id="ARBA00004948"/>
    </source>
</evidence>
<evidence type="ECO:0000256" key="10">
    <source>
        <dbReference type="ARBA" id="ARBA00033171"/>
    </source>
</evidence>
<organism evidence="14 15">
    <name type="scientific">Brevundimonas faecalis</name>
    <dbReference type="NCBI Taxonomy" id="947378"/>
    <lineage>
        <taxon>Bacteria</taxon>
        <taxon>Pseudomonadati</taxon>
        <taxon>Pseudomonadota</taxon>
        <taxon>Alphaproteobacteria</taxon>
        <taxon>Caulobacterales</taxon>
        <taxon>Caulobacteraceae</taxon>
        <taxon>Brevundimonas</taxon>
    </lineage>
</organism>
<comment type="caution">
    <text evidence="14">The sequence shown here is derived from an EMBL/GenBank/DDBJ whole genome shotgun (WGS) entry which is preliminary data.</text>
</comment>
<dbReference type="Pfam" id="PF09084">
    <property type="entry name" value="NMT1"/>
    <property type="match status" value="1"/>
</dbReference>
<evidence type="ECO:0000256" key="9">
    <source>
        <dbReference type="ARBA" id="ARBA00023004"/>
    </source>
</evidence>
<evidence type="ECO:0000313" key="14">
    <source>
        <dbReference type="EMBL" id="MET4683734.1"/>
    </source>
</evidence>
<keyword evidence="12" id="KW-0732">Signal</keyword>